<reference evidence="3 4" key="1">
    <citation type="journal article" date="2015" name="Plant Cell">
        <title>Oil accumulation by the oleaginous diatom Fistulifera solaris as revealed by the genome and transcriptome.</title>
        <authorList>
            <person name="Tanaka T."/>
            <person name="Maeda Y."/>
            <person name="Veluchamy A."/>
            <person name="Tanaka M."/>
            <person name="Abida H."/>
            <person name="Marechal E."/>
            <person name="Bowler C."/>
            <person name="Muto M."/>
            <person name="Sunaga Y."/>
            <person name="Tanaka M."/>
            <person name="Yoshino T."/>
            <person name="Taniguchi T."/>
            <person name="Fukuda Y."/>
            <person name="Nemoto M."/>
            <person name="Matsumoto M."/>
            <person name="Wong P.S."/>
            <person name="Aburatani S."/>
            <person name="Fujibuchi W."/>
        </authorList>
    </citation>
    <scope>NUCLEOTIDE SEQUENCE [LARGE SCALE GENOMIC DNA]</scope>
    <source>
        <strain evidence="3 4">JPCC DA0580</strain>
    </source>
</reference>
<dbReference type="AlphaFoldDB" id="A0A1Z5JCA4"/>
<dbReference type="PROSITE" id="PS50118">
    <property type="entry name" value="HMG_BOX_2"/>
    <property type="match status" value="1"/>
</dbReference>
<evidence type="ECO:0000313" key="4">
    <source>
        <dbReference type="Proteomes" id="UP000198406"/>
    </source>
</evidence>
<dbReference type="EMBL" id="BDSP01000042">
    <property type="protein sequence ID" value="GAX11627.1"/>
    <property type="molecule type" value="Genomic_DNA"/>
</dbReference>
<keyword evidence="1" id="KW-0539">Nucleus</keyword>
<dbReference type="GO" id="GO:0003677">
    <property type="term" value="F:DNA binding"/>
    <property type="evidence" value="ECO:0007669"/>
    <property type="project" value="UniProtKB-UniRule"/>
</dbReference>
<sequence length="236" mass="26552">MGRRISKCWNELPESEKQKYKQEAAPYYKEFLEEKKQYKVKKSKEAIAERKLLEAAAQEEMSRNSDRNHGDHAARGQYELTTPSSVLNSIHPSLHHLPQENIGTYAPMMAQPQSQSIGEALSSLIGVQARRHMAILDTTSPTIGVEVTQIPNTEQLFAQHPTTSAAFLEILHREQQHILMNQLLASNQQIHDHQAFASTEELQRVRNSTNYNVGGNSNLGTSIAAVLDLLRRSNSI</sequence>
<protein>
    <recommendedName>
        <fullName evidence="2">HMG box domain-containing protein</fullName>
    </recommendedName>
</protein>
<feature type="DNA-binding region" description="HMG box" evidence="1">
    <location>
        <begin position="1"/>
        <end position="39"/>
    </location>
</feature>
<comment type="caution">
    <text evidence="3">The sequence shown here is derived from an EMBL/GenBank/DDBJ whole genome shotgun (WGS) entry which is preliminary data.</text>
</comment>
<keyword evidence="4" id="KW-1185">Reference proteome</keyword>
<dbReference type="InParanoid" id="A0A1Z5JCA4"/>
<proteinExistence type="predicted"/>
<organism evidence="3 4">
    <name type="scientific">Fistulifera solaris</name>
    <name type="common">Oleaginous diatom</name>
    <dbReference type="NCBI Taxonomy" id="1519565"/>
    <lineage>
        <taxon>Eukaryota</taxon>
        <taxon>Sar</taxon>
        <taxon>Stramenopiles</taxon>
        <taxon>Ochrophyta</taxon>
        <taxon>Bacillariophyta</taxon>
        <taxon>Bacillariophyceae</taxon>
        <taxon>Bacillariophycidae</taxon>
        <taxon>Naviculales</taxon>
        <taxon>Naviculaceae</taxon>
        <taxon>Fistulifera</taxon>
    </lineage>
</organism>
<dbReference type="Gene3D" id="1.10.30.10">
    <property type="entry name" value="High mobility group box domain"/>
    <property type="match status" value="1"/>
</dbReference>
<gene>
    <name evidence="3" type="ORF">FisN_1Lh004</name>
</gene>
<keyword evidence="1" id="KW-0238">DNA-binding</keyword>
<dbReference type="InterPro" id="IPR009071">
    <property type="entry name" value="HMG_box_dom"/>
</dbReference>
<feature type="domain" description="HMG box" evidence="2">
    <location>
        <begin position="1"/>
        <end position="39"/>
    </location>
</feature>
<evidence type="ECO:0000256" key="1">
    <source>
        <dbReference type="PROSITE-ProRule" id="PRU00267"/>
    </source>
</evidence>
<dbReference type="GO" id="GO:0005634">
    <property type="term" value="C:nucleus"/>
    <property type="evidence" value="ECO:0007669"/>
    <property type="project" value="UniProtKB-UniRule"/>
</dbReference>
<dbReference type="InterPro" id="IPR036910">
    <property type="entry name" value="HMG_box_dom_sf"/>
</dbReference>
<accession>A0A1Z5JCA4</accession>
<name>A0A1Z5JCA4_FISSO</name>
<evidence type="ECO:0000313" key="3">
    <source>
        <dbReference type="EMBL" id="GAX11627.1"/>
    </source>
</evidence>
<dbReference type="SUPFAM" id="SSF47095">
    <property type="entry name" value="HMG-box"/>
    <property type="match status" value="1"/>
</dbReference>
<dbReference type="Proteomes" id="UP000198406">
    <property type="component" value="Unassembled WGS sequence"/>
</dbReference>
<evidence type="ECO:0000259" key="2">
    <source>
        <dbReference type="PROSITE" id="PS50118"/>
    </source>
</evidence>